<dbReference type="AlphaFoldDB" id="A0A7Y0KZY2"/>
<evidence type="ECO:0000313" key="2">
    <source>
        <dbReference type="EMBL" id="NMP20774.1"/>
    </source>
</evidence>
<sequence length="90" mass="10230">MNLTQEELWEEWRAWQIFHTPPPEPPSVEDAWLEAVAAGQYAPDDYTARAAFIAQWKADHPDEPEDDWEPVDAPPPRPLGGEDPGSRNSH</sequence>
<gene>
    <name evidence="2" type="ORF">HIJ39_00160</name>
</gene>
<comment type="caution">
    <text evidence="2">The sequence shown here is derived from an EMBL/GenBank/DDBJ whole genome shotgun (WGS) entry which is preliminary data.</text>
</comment>
<protein>
    <submittedName>
        <fullName evidence="2">Uncharacterized protein</fullName>
    </submittedName>
</protein>
<name>A0A7Y0KZY2_9FIRM</name>
<dbReference type="RefSeq" id="WP_169095457.1">
    <property type="nucleotide sequence ID" value="NZ_JABBVZ010000001.1"/>
</dbReference>
<reference evidence="2 3" key="1">
    <citation type="submission" date="2020-04" db="EMBL/GenBank/DDBJ databases">
        <authorList>
            <person name="Zhang R."/>
            <person name="Schippers A."/>
        </authorList>
    </citation>
    <scope>NUCLEOTIDE SEQUENCE [LARGE SCALE GENOMIC DNA]</scope>
    <source>
        <strain evidence="2 3">DSM 109850</strain>
    </source>
</reference>
<evidence type="ECO:0000313" key="3">
    <source>
        <dbReference type="Proteomes" id="UP000533476"/>
    </source>
</evidence>
<accession>A0A7Y0KZY2</accession>
<dbReference type="Proteomes" id="UP000533476">
    <property type="component" value="Unassembled WGS sequence"/>
</dbReference>
<organism evidence="2 3">
    <name type="scientific">Sulfobacillus harzensis</name>
    <dbReference type="NCBI Taxonomy" id="2729629"/>
    <lineage>
        <taxon>Bacteria</taxon>
        <taxon>Bacillati</taxon>
        <taxon>Bacillota</taxon>
        <taxon>Clostridia</taxon>
        <taxon>Eubacteriales</taxon>
        <taxon>Clostridiales Family XVII. Incertae Sedis</taxon>
        <taxon>Sulfobacillus</taxon>
    </lineage>
</organism>
<feature type="region of interest" description="Disordered" evidence="1">
    <location>
        <begin position="56"/>
        <end position="90"/>
    </location>
</feature>
<dbReference type="EMBL" id="JABBVZ010000001">
    <property type="protein sequence ID" value="NMP20774.1"/>
    <property type="molecule type" value="Genomic_DNA"/>
</dbReference>
<keyword evidence="3" id="KW-1185">Reference proteome</keyword>
<evidence type="ECO:0000256" key="1">
    <source>
        <dbReference type="SAM" id="MobiDB-lite"/>
    </source>
</evidence>
<proteinExistence type="predicted"/>